<keyword evidence="8 10" id="KW-0539">Nucleus</keyword>
<evidence type="ECO:0000256" key="8">
    <source>
        <dbReference type="ARBA" id="ARBA00023242"/>
    </source>
</evidence>
<dbReference type="AlphaFoldDB" id="A0A8E2JUF5"/>
<organism evidence="12 13">
    <name type="scientific">Glonium stellatum</name>
    <dbReference type="NCBI Taxonomy" id="574774"/>
    <lineage>
        <taxon>Eukaryota</taxon>
        <taxon>Fungi</taxon>
        <taxon>Dikarya</taxon>
        <taxon>Ascomycota</taxon>
        <taxon>Pezizomycotina</taxon>
        <taxon>Dothideomycetes</taxon>
        <taxon>Pleosporomycetidae</taxon>
        <taxon>Gloniales</taxon>
        <taxon>Gloniaceae</taxon>
        <taxon>Glonium</taxon>
    </lineage>
</organism>
<dbReference type="Pfam" id="PF05983">
    <property type="entry name" value="Med7"/>
    <property type="match status" value="1"/>
</dbReference>
<evidence type="ECO:0000256" key="2">
    <source>
        <dbReference type="ARBA" id="ARBA00009994"/>
    </source>
</evidence>
<dbReference type="InterPro" id="IPR044888">
    <property type="entry name" value="Mediatior_Med7_sf"/>
</dbReference>
<evidence type="ECO:0000313" key="13">
    <source>
        <dbReference type="Proteomes" id="UP000250140"/>
    </source>
</evidence>
<dbReference type="OrthoDB" id="10253553at2759"/>
<evidence type="ECO:0000256" key="1">
    <source>
        <dbReference type="ARBA" id="ARBA00004123"/>
    </source>
</evidence>
<comment type="subunit">
    <text evidence="3 10">Component of the Mediator complex.</text>
</comment>
<keyword evidence="5 10" id="KW-0805">Transcription regulation</keyword>
<comment type="similarity">
    <text evidence="2 10">Belongs to the Mediator complex subunit 7 family.</text>
</comment>
<dbReference type="GO" id="GO:0006357">
    <property type="term" value="P:regulation of transcription by RNA polymerase II"/>
    <property type="evidence" value="ECO:0007669"/>
    <property type="project" value="InterPro"/>
</dbReference>
<protein>
    <recommendedName>
        <fullName evidence="4 10">Mediator of RNA polymerase II transcription subunit 7</fullName>
    </recommendedName>
</protein>
<dbReference type="Gene3D" id="6.10.140.1520">
    <property type="match status" value="1"/>
</dbReference>
<dbReference type="EMBL" id="KV749345">
    <property type="protein sequence ID" value="OCL09873.1"/>
    <property type="molecule type" value="Genomic_DNA"/>
</dbReference>
<evidence type="ECO:0000256" key="10">
    <source>
        <dbReference type="RuleBase" id="RU364060"/>
    </source>
</evidence>
<evidence type="ECO:0000256" key="7">
    <source>
        <dbReference type="ARBA" id="ARBA00023163"/>
    </source>
</evidence>
<evidence type="ECO:0000256" key="11">
    <source>
        <dbReference type="SAM" id="MobiDB-lite"/>
    </source>
</evidence>
<proteinExistence type="inferred from homology"/>
<evidence type="ECO:0000313" key="12">
    <source>
        <dbReference type="EMBL" id="OCL09873.1"/>
    </source>
</evidence>
<evidence type="ECO:0000256" key="6">
    <source>
        <dbReference type="ARBA" id="ARBA00023159"/>
    </source>
</evidence>
<dbReference type="InterPro" id="IPR009244">
    <property type="entry name" value="Mediatior_Med7"/>
</dbReference>
<dbReference type="GO" id="GO:0070847">
    <property type="term" value="C:core mediator complex"/>
    <property type="evidence" value="ECO:0007669"/>
    <property type="project" value="TreeGrafter"/>
</dbReference>
<dbReference type="InterPro" id="IPR037212">
    <property type="entry name" value="Med7/Med21-like"/>
</dbReference>
<dbReference type="PANTHER" id="PTHR21428:SF11">
    <property type="entry name" value="MEDIATOR OF RNA POLYMERASE II TRANSCRIPTION SUBUNIT 7"/>
    <property type="match status" value="1"/>
</dbReference>
<comment type="subcellular location">
    <subcellularLocation>
        <location evidence="1 10">Nucleus</location>
    </subcellularLocation>
</comment>
<dbReference type="SUPFAM" id="SSF140718">
    <property type="entry name" value="Mediator hinge subcomplex-like"/>
    <property type="match status" value="1"/>
</dbReference>
<accession>A0A8E2JUF5</accession>
<evidence type="ECO:0000256" key="9">
    <source>
        <dbReference type="ARBA" id="ARBA00025687"/>
    </source>
</evidence>
<evidence type="ECO:0000256" key="5">
    <source>
        <dbReference type="ARBA" id="ARBA00023015"/>
    </source>
</evidence>
<feature type="region of interest" description="Disordered" evidence="11">
    <location>
        <begin position="1"/>
        <end position="21"/>
    </location>
</feature>
<dbReference type="GO" id="GO:0003712">
    <property type="term" value="F:transcription coregulator activity"/>
    <property type="evidence" value="ECO:0007669"/>
    <property type="project" value="InterPro"/>
</dbReference>
<keyword evidence="7 10" id="KW-0804">Transcription</keyword>
<name>A0A8E2JUF5_9PEZI</name>
<gene>
    <name evidence="12" type="ORF">AOQ84DRAFT_316262</name>
</gene>
<dbReference type="GO" id="GO:0016592">
    <property type="term" value="C:mediator complex"/>
    <property type="evidence" value="ECO:0007669"/>
    <property type="project" value="InterPro"/>
</dbReference>
<evidence type="ECO:0000256" key="3">
    <source>
        <dbReference type="ARBA" id="ARBA00011837"/>
    </source>
</evidence>
<keyword evidence="6 10" id="KW-0010">Activator</keyword>
<dbReference type="Proteomes" id="UP000250140">
    <property type="component" value="Unassembled WGS sequence"/>
</dbReference>
<evidence type="ECO:0000256" key="4">
    <source>
        <dbReference type="ARBA" id="ARBA00020631"/>
    </source>
</evidence>
<keyword evidence="13" id="KW-1185">Reference proteome</keyword>
<reference evidence="12 13" key="1">
    <citation type="journal article" date="2016" name="Nat. Commun.">
        <title>Ectomycorrhizal ecology is imprinted in the genome of the dominant symbiotic fungus Cenococcum geophilum.</title>
        <authorList>
            <consortium name="DOE Joint Genome Institute"/>
            <person name="Peter M."/>
            <person name="Kohler A."/>
            <person name="Ohm R.A."/>
            <person name="Kuo A."/>
            <person name="Krutzmann J."/>
            <person name="Morin E."/>
            <person name="Arend M."/>
            <person name="Barry K.W."/>
            <person name="Binder M."/>
            <person name="Choi C."/>
            <person name="Clum A."/>
            <person name="Copeland A."/>
            <person name="Grisel N."/>
            <person name="Haridas S."/>
            <person name="Kipfer T."/>
            <person name="LaButti K."/>
            <person name="Lindquist E."/>
            <person name="Lipzen A."/>
            <person name="Maire R."/>
            <person name="Meier B."/>
            <person name="Mihaltcheva S."/>
            <person name="Molinier V."/>
            <person name="Murat C."/>
            <person name="Poggeler S."/>
            <person name="Quandt C.A."/>
            <person name="Sperisen C."/>
            <person name="Tritt A."/>
            <person name="Tisserant E."/>
            <person name="Crous P.W."/>
            <person name="Henrissat B."/>
            <person name="Nehls U."/>
            <person name="Egli S."/>
            <person name="Spatafora J.W."/>
            <person name="Grigoriev I.V."/>
            <person name="Martin F.M."/>
        </authorList>
    </citation>
    <scope>NUCLEOTIDE SEQUENCE [LARGE SCALE GENOMIC DNA]</scope>
    <source>
        <strain evidence="12 13">CBS 207.34</strain>
    </source>
</reference>
<sequence>MDEEEGQLSTTFPQPPPFYKHFTSQNLERLKEFQESASSKSKEGSFNGSLGLASPRLLDLPPELRYLVPPEPPADGKYRCFGLPQNINETLPSLQEIGIEQLYPSPPVSSSDSEGLGSEWTLDRAFYLKKMAKSILLNFLELVGVLSINPAQFGEKIDHLKTLFVNSHHLINEYRPHQARETLILMMEDQLEKKRAEVEGIKRMKQKIDDVLAGLAKNALELADVMDAENTRSQSPDEQRKEDQRRMWHVLNEELGI</sequence>
<comment type="function">
    <text evidence="9">Component of the Mediator complex, a coactivator involved in the regulated transcription of nearly all RNA polymerase II-dependent genes. Mediator functions as a bridge to convey information from gene-specific regulatory proteins to the basal RNA polymerase II transcription machinery. Mediator is recruited to promoters by direct interactions with regulatory proteins and serves as a scaffold for the assembly of a functional preinitiation complex with RNA polymerase II and the general transcription factors.</text>
</comment>
<dbReference type="Gene3D" id="6.10.140.200">
    <property type="match status" value="1"/>
</dbReference>
<dbReference type="PANTHER" id="PTHR21428">
    <property type="entry name" value="MEDIATOR OF RNA POLYMERASE II TRANSCRIPTION SUBUNIT 7"/>
    <property type="match status" value="1"/>
</dbReference>